<dbReference type="EMBL" id="JABFUC010000005">
    <property type="protein sequence ID" value="MCG6657589.1"/>
    <property type="molecule type" value="Genomic_DNA"/>
</dbReference>
<protein>
    <recommendedName>
        <fullName evidence="3">SPOR domain-containing protein</fullName>
    </recommendedName>
</protein>
<organism evidence="1 2">
    <name type="scientific">Billgrantia campisalis</name>
    <dbReference type="NCBI Taxonomy" id="74661"/>
    <lineage>
        <taxon>Bacteria</taxon>
        <taxon>Pseudomonadati</taxon>
        <taxon>Pseudomonadota</taxon>
        <taxon>Gammaproteobacteria</taxon>
        <taxon>Oceanospirillales</taxon>
        <taxon>Halomonadaceae</taxon>
        <taxon>Billgrantia</taxon>
    </lineage>
</organism>
<proteinExistence type="predicted"/>
<accession>A0ABS9P725</accession>
<keyword evidence="2" id="KW-1185">Reference proteome</keyword>
<name>A0ABS9P725_9GAMM</name>
<evidence type="ECO:0000313" key="1">
    <source>
        <dbReference type="EMBL" id="MCG6657589.1"/>
    </source>
</evidence>
<sequence>MTQTVTASYDSIDKARNAFDELVAEGFPREKLYFDKETSQVKVIIPDTSKPEAEEILRRHEPDEVWARPFPYEEEPEQEA</sequence>
<dbReference type="RefSeq" id="WP_238976736.1">
    <property type="nucleotide sequence ID" value="NZ_JABFUC010000005.1"/>
</dbReference>
<evidence type="ECO:0000313" key="2">
    <source>
        <dbReference type="Proteomes" id="UP000814385"/>
    </source>
</evidence>
<dbReference type="Proteomes" id="UP000814385">
    <property type="component" value="Unassembled WGS sequence"/>
</dbReference>
<comment type="caution">
    <text evidence="1">The sequence shown here is derived from an EMBL/GenBank/DDBJ whole genome shotgun (WGS) entry which is preliminary data.</text>
</comment>
<evidence type="ECO:0008006" key="3">
    <source>
        <dbReference type="Google" id="ProtNLM"/>
    </source>
</evidence>
<reference evidence="1 2" key="1">
    <citation type="submission" date="2020-05" db="EMBL/GenBank/DDBJ databases">
        <title>Comparative genomic analysis of denitrifying bacteria from Halomonas genus.</title>
        <authorList>
            <person name="Wang L."/>
            <person name="Shao Z."/>
        </authorList>
    </citation>
    <scope>NUCLEOTIDE SEQUENCE [LARGE SCALE GENOMIC DNA]</scope>
    <source>
        <strain evidence="1 2">A4</strain>
    </source>
</reference>
<gene>
    <name evidence="1" type="ORF">HOP52_07410</name>
</gene>